<keyword evidence="1" id="KW-1003">Cell membrane</keyword>
<dbReference type="GO" id="GO:0008961">
    <property type="term" value="F:phosphatidylglycerol-prolipoprotein diacylglyceryl transferase activity"/>
    <property type="evidence" value="ECO:0007669"/>
    <property type="project" value="InterPro"/>
</dbReference>
<protein>
    <submittedName>
        <fullName evidence="7">Prolipoprotein diacylglyceryl transferase</fullName>
    </submittedName>
</protein>
<keyword evidence="2 7" id="KW-0808">Transferase</keyword>
<dbReference type="GO" id="GO:0005886">
    <property type="term" value="C:plasma membrane"/>
    <property type="evidence" value="ECO:0007669"/>
    <property type="project" value="InterPro"/>
</dbReference>
<feature type="transmembrane region" description="Helical" evidence="6">
    <location>
        <begin position="38"/>
        <end position="60"/>
    </location>
</feature>
<keyword evidence="7" id="KW-0449">Lipoprotein</keyword>
<dbReference type="PANTHER" id="PTHR30589:SF0">
    <property type="entry name" value="PHOSPHATIDYLGLYCEROL--PROLIPOPROTEIN DIACYLGLYCERYL TRANSFERASE"/>
    <property type="match status" value="1"/>
</dbReference>
<dbReference type="InterPro" id="IPR001640">
    <property type="entry name" value="Lgt"/>
</dbReference>
<sequence>MINAYGICHSIGITMIYHIFKIFFLHMFSFSLAHWDYIFFWGLITVVFGGRLMCCLQGDIPWNHFHKIHQGGLSVFGHIYAGLFYSLLISYIYNENPILFTESIILSTSLQIIMGRLGNYLKGELGGVYSSKLKMRHPSQIYQLCLEGIVQSAILWNFYDCVGQGIIFMLMPVVYAIFRSFCEIFKMEDSAMPDWFRRWCHRYIKFVHFQCICLPIVFAAILFCYA</sequence>
<keyword evidence="5 6" id="KW-0472">Membrane</keyword>
<feature type="transmembrane region" description="Helical" evidence="6">
    <location>
        <begin position="12"/>
        <end position="32"/>
    </location>
</feature>
<feature type="transmembrane region" description="Helical" evidence="6">
    <location>
        <begin position="165"/>
        <end position="182"/>
    </location>
</feature>
<evidence type="ECO:0000256" key="6">
    <source>
        <dbReference type="SAM" id="Phobius"/>
    </source>
</evidence>
<name>A0A3G5A2Z2_9VIRU</name>
<accession>A0A3G5A2Z2</accession>
<keyword evidence="3 6" id="KW-0812">Transmembrane</keyword>
<evidence type="ECO:0000313" key="7">
    <source>
        <dbReference type="EMBL" id="AYV81588.1"/>
    </source>
</evidence>
<evidence type="ECO:0000256" key="5">
    <source>
        <dbReference type="ARBA" id="ARBA00023136"/>
    </source>
</evidence>
<dbReference type="Pfam" id="PF01790">
    <property type="entry name" value="LGT"/>
    <property type="match status" value="1"/>
</dbReference>
<evidence type="ECO:0000256" key="1">
    <source>
        <dbReference type="ARBA" id="ARBA00022475"/>
    </source>
</evidence>
<proteinExistence type="predicted"/>
<evidence type="ECO:0000256" key="2">
    <source>
        <dbReference type="ARBA" id="ARBA00022679"/>
    </source>
</evidence>
<feature type="transmembrane region" description="Helical" evidence="6">
    <location>
        <begin position="203"/>
        <end position="223"/>
    </location>
</feature>
<dbReference type="EMBL" id="MK072285">
    <property type="protein sequence ID" value="AYV81588.1"/>
    <property type="molecule type" value="Genomic_DNA"/>
</dbReference>
<feature type="transmembrane region" description="Helical" evidence="6">
    <location>
        <begin position="72"/>
        <end position="93"/>
    </location>
</feature>
<dbReference type="PANTHER" id="PTHR30589">
    <property type="entry name" value="PROLIPOPROTEIN DIACYLGLYCERYL TRANSFERASE"/>
    <property type="match status" value="1"/>
</dbReference>
<reference evidence="7" key="1">
    <citation type="submission" date="2018-10" db="EMBL/GenBank/DDBJ databases">
        <title>Hidden diversity of soil giant viruses.</title>
        <authorList>
            <person name="Schulz F."/>
            <person name="Alteio L."/>
            <person name="Goudeau D."/>
            <person name="Ryan E.M."/>
            <person name="Malmstrom R.R."/>
            <person name="Blanchard J."/>
            <person name="Woyke T."/>
        </authorList>
    </citation>
    <scope>NUCLEOTIDE SEQUENCE</scope>
    <source>
        <strain evidence="7">HAV1</strain>
    </source>
</reference>
<gene>
    <name evidence="7" type="ORF">Harvfovirus43_10</name>
</gene>
<evidence type="ECO:0000256" key="4">
    <source>
        <dbReference type="ARBA" id="ARBA00022989"/>
    </source>
</evidence>
<organism evidence="7">
    <name type="scientific">Harvfovirus sp</name>
    <dbReference type="NCBI Taxonomy" id="2487768"/>
    <lineage>
        <taxon>Viruses</taxon>
        <taxon>Varidnaviria</taxon>
        <taxon>Bamfordvirae</taxon>
        <taxon>Nucleocytoviricota</taxon>
        <taxon>Megaviricetes</taxon>
        <taxon>Imitervirales</taxon>
        <taxon>Mimiviridae</taxon>
        <taxon>Klosneuvirinae</taxon>
    </lineage>
</organism>
<keyword evidence="4 6" id="KW-1133">Transmembrane helix</keyword>
<dbReference type="GO" id="GO:0042158">
    <property type="term" value="P:lipoprotein biosynthetic process"/>
    <property type="evidence" value="ECO:0007669"/>
    <property type="project" value="InterPro"/>
</dbReference>
<evidence type="ECO:0000256" key="3">
    <source>
        <dbReference type="ARBA" id="ARBA00022692"/>
    </source>
</evidence>